<dbReference type="InterPro" id="IPR051447">
    <property type="entry name" value="Lipoprotein-release_system"/>
</dbReference>
<dbReference type="GO" id="GO:0044874">
    <property type="term" value="P:lipoprotein localization to outer membrane"/>
    <property type="evidence" value="ECO:0007669"/>
    <property type="project" value="TreeGrafter"/>
</dbReference>
<feature type="transmembrane region" description="Helical" evidence="7">
    <location>
        <begin position="355"/>
        <end position="374"/>
    </location>
</feature>
<feature type="domain" description="MacB-like periplasmic core" evidence="9">
    <location>
        <begin position="479"/>
        <end position="677"/>
    </location>
</feature>
<comment type="subcellular location">
    <subcellularLocation>
        <location evidence="1">Cell membrane</location>
        <topology evidence="1">Multi-pass membrane protein</topology>
    </subcellularLocation>
</comment>
<dbReference type="PANTHER" id="PTHR30489">
    <property type="entry name" value="LIPOPROTEIN-RELEASING SYSTEM TRANSMEMBRANE PROTEIN LOLE"/>
    <property type="match status" value="1"/>
</dbReference>
<evidence type="ECO:0000256" key="2">
    <source>
        <dbReference type="ARBA" id="ARBA00005236"/>
    </source>
</evidence>
<dbReference type="InterPro" id="IPR025857">
    <property type="entry name" value="MacB_PCD"/>
</dbReference>
<dbReference type="Proteomes" id="UP000426424">
    <property type="component" value="Chromosome"/>
</dbReference>
<evidence type="ECO:0000313" key="11">
    <source>
        <dbReference type="Proteomes" id="UP000426424"/>
    </source>
</evidence>
<feature type="transmembrane region" description="Helical" evidence="7">
    <location>
        <begin position="429"/>
        <end position="451"/>
    </location>
</feature>
<evidence type="ECO:0000256" key="3">
    <source>
        <dbReference type="ARBA" id="ARBA00022475"/>
    </source>
</evidence>
<proteinExistence type="inferred from homology"/>
<name>A0A6I6EAW9_THETI</name>
<comment type="similarity">
    <text evidence="2">Belongs to the ABC-4 integral membrane protein family. LolC/E subfamily.</text>
</comment>
<evidence type="ECO:0000256" key="4">
    <source>
        <dbReference type="ARBA" id="ARBA00022692"/>
    </source>
</evidence>
<evidence type="ECO:0000256" key="6">
    <source>
        <dbReference type="ARBA" id="ARBA00023136"/>
    </source>
</evidence>
<feature type="transmembrane region" description="Helical" evidence="7">
    <location>
        <begin position="753"/>
        <end position="781"/>
    </location>
</feature>
<feature type="transmembrane region" description="Helical" evidence="7">
    <location>
        <begin position="257"/>
        <end position="281"/>
    </location>
</feature>
<sequence length="837" mass="87665">MRLAPVFLGSLGRRRAATLLSFAAIVLGVALGMAVHAVNQAALAEFGRGLRTLAGAADLQVLGPRTGFDEALYAHLATRPEVAQASPVLEVWTERLGTTDRLHILGLDPFAAAAVTPALLARPARSADRAESESRRAVLAEDSLFLSAAAQTALAVRPGERLRVYAGSQPLELRVAGDMPGAAEDRQLAVMDIAAVQRHFAQFGRLTRIDLKLVEGLDVQTARAALAPLLPAGVWLEVPETAEGQAANLSRAYRVNLGLLAVMGLVTGAFLVFSAQALSVVRRHTELAFLRAIGLRRRQLFVWLLAEGALVGLLGGVVGVALGHGVAFALLELLGGDLGAGFFAGLSPTLSFDPWTSGLYILLGVGAGVAGAWLPAREASRIAPAQALKSGGDSALSPRRGHPRLGLALMIASLPLCTLPPFLGLPIGGYLAIFGLLVGSLLWLPLLASGLGRVLPLWGPVPVRLAVARLRAVPGMGAVAAAGVLAGVALVVAMAIMVNSLRDSVEVWLDQILSADLYLRAGRTQSGGVLDEALQRRLADVPGVAHIEFTRHDSLRLVPGRPPVALLARPVSPDGHELPLVGSAQAVAEGETAIWISEALHDLQGWRPGDRVRLPLSGSEVPVRVAGVWRDYARQTGSLMLDLTDYRRLTGDRSVQDAAIWLAPGTDAFSLAKALKAAAGSGALEVTAPGEIRAISLRIFDRTFAVTYVLEAAAVVIGLAGVAASFAALAAARRREFGLLRHLGLTRGQIGGLLALEGSLVAGVGILGGLAVGGAIAWILIQVVNRQSFHWSMDLSIPWRSLLVFAGTLAVLASLSAVLAGRQAMRQDAVLAVREDW</sequence>
<feature type="domain" description="ABC3 transporter permease C-terminal" evidence="8">
    <location>
        <begin position="713"/>
        <end position="828"/>
    </location>
</feature>
<evidence type="ECO:0000256" key="7">
    <source>
        <dbReference type="SAM" id="Phobius"/>
    </source>
</evidence>
<gene>
    <name evidence="10" type="ORF">E6P07_12765</name>
</gene>
<keyword evidence="5 7" id="KW-1133">Transmembrane helix</keyword>
<keyword evidence="4 7" id="KW-0812">Transmembrane</keyword>
<evidence type="ECO:0000259" key="8">
    <source>
        <dbReference type="Pfam" id="PF02687"/>
    </source>
</evidence>
<dbReference type="Pfam" id="PF02687">
    <property type="entry name" value="FtsX"/>
    <property type="match status" value="2"/>
</dbReference>
<dbReference type="KEGG" id="ttp:E6P07_12765"/>
<protein>
    <submittedName>
        <fullName evidence="10">FtsX-like permease family protein</fullName>
    </submittedName>
</protein>
<dbReference type="GO" id="GO:0098797">
    <property type="term" value="C:plasma membrane protein complex"/>
    <property type="evidence" value="ECO:0007669"/>
    <property type="project" value="TreeGrafter"/>
</dbReference>
<keyword evidence="3" id="KW-1003">Cell membrane</keyword>
<feature type="transmembrane region" description="Helical" evidence="7">
    <location>
        <begin position="405"/>
        <end position="423"/>
    </location>
</feature>
<keyword evidence="6 7" id="KW-0472">Membrane</keyword>
<reference evidence="10 11" key="1">
    <citation type="submission" date="2019-12" db="EMBL/GenBank/DDBJ databases">
        <title>The complete genome of the thermophilic, anoxygenic phototrophic gammaproteobacterium Thermochromatium tepidum.</title>
        <authorList>
            <person name="Sattley W.M."/>
            <person name="Swingley W.D."/>
            <person name="Burchell B.M."/>
            <person name="Gurbani S.A."/>
            <person name="Kujawa C.M."/>
            <person name="Nuccio D.A."/>
            <person name="Schladweiler J."/>
            <person name="Shaffer K.N."/>
            <person name="Stokes L.M."/>
            <person name="Touchman J.W."/>
            <person name="Blankenship R.E."/>
            <person name="Madigan M.T."/>
        </authorList>
    </citation>
    <scope>NUCLEOTIDE SEQUENCE [LARGE SCALE GENOMIC DNA]</scope>
    <source>
        <strain evidence="10 11">ATCC 43061</strain>
    </source>
</reference>
<feature type="transmembrane region" description="Helical" evidence="7">
    <location>
        <begin position="801"/>
        <end position="821"/>
    </location>
</feature>
<feature type="transmembrane region" description="Helical" evidence="7">
    <location>
        <begin position="708"/>
        <end position="732"/>
    </location>
</feature>
<feature type="domain" description="ABC3 transporter permease C-terminal" evidence="8">
    <location>
        <begin position="259"/>
        <end position="384"/>
    </location>
</feature>
<dbReference type="InterPro" id="IPR003838">
    <property type="entry name" value="ABC3_permease_C"/>
</dbReference>
<dbReference type="OrthoDB" id="343744at2"/>
<evidence type="ECO:0000259" key="9">
    <source>
        <dbReference type="Pfam" id="PF12704"/>
    </source>
</evidence>
<feature type="domain" description="MacB-like periplasmic core" evidence="9">
    <location>
        <begin position="18"/>
        <end position="227"/>
    </location>
</feature>
<dbReference type="EMBL" id="CP039268">
    <property type="protein sequence ID" value="QGU33768.1"/>
    <property type="molecule type" value="Genomic_DNA"/>
</dbReference>
<evidence type="ECO:0000256" key="1">
    <source>
        <dbReference type="ARBA" id="ARBA00004651"/>
    </source>
</evidence>
<evidence type="ECO:0000313" key="10">
    <source>
        <dbReference type="EMBL" id="QGU33768.1"/>
    </source>
</evidence>
<evidence type="ECO:0000256" key="5">
    <source>
        <dbReference type="ARBA" id="ARBA00022989"/>
    </source>
</evidence>
<dbReference type="AlphaFoldDB" id="A0A6I6EAW9"/>
<dbReference type="Pfam" id="PF12704">
    <property type="entry name" value="MacB_PCD"/>
    <property type="match status" value="2"/>
</dbReference>
<dbReference type="RefSeq" id="WP_153975956.1">
    <property type="nucleotide sequence ID" value="NZ_CP039268.1"/>
</dbReference>
<feature type="transmembrane region" description="Helical" evidence="7">
    <location>
        <begin position="472"/>
        <end position="497"/>
    </location>
</feature>
<dbReference type="PANTHER" id="PTHR30489:SF0">
    <property type="entry name" value="LIPOPROTEIN-RELEASING SYSTEM TRANSMEMBRANE PROTEIN LOLE"/>
    <property type="match status" value="1"/>
</dbReference>
<organism evidence="10 11">
    <name type="scientific">Thermochromatium tepidum ATCC 43061</name>
    <dbReference type="NCBI Taxonomy" id="316276"/>
    <lineage>
        <taxon>Bacteria</taxon>
        <taxon>Pseudomonadati</taxon>
        <taxon>Pseudomonadota</taxon>
        <taxon>Gammaproteobacteria</taxon>
        <taxon>Chromatiales</taxon>
        <taxon>Chromatiaceae</taxon>
        <taxon>Thermochromatium</taxon>
    </lineage>
</organism>
<accession>A0A6I6EAW9</accession>
<feature type="transmembrane region" description="Helical" evidence="7">
    <location>
        <begin position="302"/>
        <end position="335"/>
    </location>
</feature>
<keyword evidence="11" id="KW-1185">Reference proteome</keyword>